<comment type="caution">
    <text evidence="1">The sequence shown here is derived from an EMBL/GenBank/DDBJ whole genome shotgun (WGS) entry which is preliminary data.</text>
</comment>
<accession>M6FFT0</accession>
<name>M6FFT0_9LEPT</name>
<gene>
    <name evidence="1" type="ORF">LEP1GSC038_0337</name>
</gene>
<proteinExistence type="predicted"/>
<sequence>MRGLKSLRKRLCVFSETLKFQKTMLDNVFEYDENPDYVHIRTELENLIKLVDSKVLKYE</sequence>
<reference evidence="1 2" key="1">
    <citation type="submission" date="2013-01" db="EMBL/GenBank/DDBJ databases">
        <authorList>
            <person name="Harkins D.M."/>
            <person name="Durkin A.S."/>
            <person name="Brinkac L.M."/>
            <person name="Haft D.H."/>
            <person name="Selengut J.D."/>
            <person name="Sanka R."/>
            <person name="DePew J."/>
            <person name="Purushe J."/>
            <person name="Hospenthal D.R."/>
            <person name="Murray C.K."/>
            <person name="Pimentel G."/>
            <person name="Wasfy M."/>
            <person name="Vinetz J.M."/>
            <person name="Sutton G.G."/>
            <person name="Nierman W.C."/>
            <person name="Fouts D.E."/>
        </authorList>
    </citation>
    <scope>NUCLEOTIDE SEQUENCE [LARGE SCALE GENOMIC DNA]</scope>
    <source>
        <strain evidence="1 2">2006001855</strain>
    </source>
</reference>
<organism evidence="1 2">
    <name type="scientific">Leptospira weilii str. 2006001855</name>
    <dbReference type="NCBI Taxonomy" id="996804"/>
    <lineage>
        <taxon>Bacteria</taxon>
        <taxon>Pseudomonadati</taxon>
        <taxon>Spirochaetota</taxon>
        <taxon>Spirochaetia</taxon>
        <taxon>Leptospirales</taxon>
        <taxon>Leptospiraceae</taxon>
        <taxon>Leptospira</taxon>
    </lineage>
</organism>
<dbReference type="Proteomes" id="UP000012101">
    <property type="component" value="Unassembled WGS sequence"/>
</dbReference>
<dbReference type="AlphaFoldDB" id="M6FFT0"/>
<dbReference type="EMBL" id="AFJM02000046">
    <property type="protein sequence ID" value="EMM71623.1"/>
    <property type="molecule type" value="Genomic_DNA"/>
</dbReference>
<evidence type="ECO:0000313" key="1">
    <source>
        <dbReference type="EMBL" id="EMM71623.1"/>
    </source>
</evidence>
<evidence type="ECO:0000313" key="2">
    <source>
        <dbReference type="Proteomes" id="UP000012101"/>
    </source>
</evidence>
<protein>
    <submittedName>
        <fullName evidence="1">Uncharacterized protein</fullName>
    </submittedName>
</protein>